<evidence type="ECO:0008006" key="4">
    <source>
        <dbReference type="Google" id="ProtNLM"/>
    </source>
</evidence>
<name>A0ABR1FC33_9ASCO</name>
<keyword evidence="1" id="KW-0812">Transmembrane</keyword>
<sequence length="123" mass="14513">MPRFLLFVLSLFLSLFSFLFSFIYLYFYYKTVKRQTSVLAITKHMQITDLHYSKRLLFIHELAQGSKVISKPRRKQNTHGHMSSYSELPPSLRIYDNPTVYIQQSLAGSNRWCCGAVRRPLCR</sequence>
<keyword evidence="1" id="KW-1133">Transmembrane helix</keyword>
<protein>
    <recommendedName>
        <fullName evidence="4">Secreted protein</fullName>
    </recommendedName>
</protein>
<evidence type="ECO:0000313" key="3">
    <source>
        <dbReference type="Proteomes" id="UP001498771"/>
    </source>
</evidence>
<comment type="caution">
    <text evidence="2">The sequence shown here is derived from an EMBL/GenBank/DDBJ whole genome shotgun (WGS) entry which is preliminary data.</text>
</comment>
<reference evidence="2 3" key="1">
    <citation type="submission" date="2024-03" db="EMBL/GenBank/DDBJ databases">
        <title>Genome-scale model development and genomic sequencing of the oleaginous clade Lipomyces.</title>
        <authorList>
            <consortium name="Lawrence Berkeley National Laboratory"/>
            <person name="Czajka J.J."/>
            <person name="Han Y."/>
            <person name="Kim J."/>
            <person name="Mondo S.J."/>
            <person name="Hofstad B.A."/>
            <person name="Robles A."/>
            <person name="Haridas S."/>
            <person name="Riley R."/>
            <person name="LaButti K."/>
            <person name="Pangilinan J."/>
            <person name="Andreopoulos W."/>
            <person name="Lipzen A."/>
            <person name="Yan J."/>
            <person name="Wang M."/>
            <person name="Ng V."/>
            <person name="Grigoriev I.V."/>
            <person name="Spatafora J.W."/>
            <person name="Magnuson J.K."/>
            <person name="Baker S.E."/>
            <person name="Pomraning K.R."/>
        </authorList>
    </citation>
    <scope>NUCLEOTIDE SEQUENCE [LARGE SCALE GENOMIC DNA]</scope>
    <source>
        <strain evidence="2 3">Phaff 52-87</strain>
    </source>
</reference>
<organism evidence="2 3">
    <name type="scientific">Myxozyma melibiosi</name>
    <dbReference type="NCBI Taxonomy" id="54550"/>
    <lineage>
        <taxon>Eukaryota</taxon>
        <taxon>Fungi</taxon>
        <taxon>Dikarya</taxon>
        <taxon>Ascomycota</taxon>
        <taxon>Saccharomycotina</taxon>
        <taxon>Lipomycetes</taxon>
        <taxon>Lipomycetales</taxon>
        <taxon>Lipomycetaceae</taxon>
        <taxon>Myxozyma</taxon>
    </lineage>
</organism>
<dbReference type="EMBL" id="JBBJBU010000001">
    <property type="protein sequence ID" value="KAK7207413.1"/>
    <property type="molecule type" value="Genomic_DNA"/>
</dbReference>
<evidence type="ECO:0000256" key="1">
    <source>
        <dbReference type="SAM" id="Phobius"/>
    </source>
</evidence>
<evidence type="ECO:0000313" key="2">
    <source>
        <dbReference type="EMBL" id="KAK7207413.1"/>
    </source>
</evidence>
<proteinExistence type="predicted"/>
<dbReference type="GeneID" id="90036957"/>
<dbReference type="Proteomes" id="UP001498771">
    <property type="component" value="Unassembled WGS sequence"/>
</dbReference>
<dbReference type="RefSeq" id="XP_064770446.1">
    <property type="nucleotide sequence ID" value="XM_064911445.1"/>
</dbReference>
<accession>A0ABR1FC33</accession>
<keyword evidence="1" id="KW-0472">Membrane</keyword>
<keyword evidence="3" id="KW-1185">Reference proteome</keyword>
<feature type="transmembrane region" description="Helical" evidence="1">
    <location>
        <begin position="6"/>
        <end position="27"/>
    </location>
</feature>
<gene>
    <name evidence="2" type="ORF">BZA70DRAFT_271234</name>
</gene>